<evidence type="ECO:0000256" key="2">
    <source>
        <dbReference type="ARBA" id="ARBA00023027"/>
    </source>
</evidence>
<keyword evidence="2" id="KW-0520">NAD</keyword>
<dbReference type="PANTHER" id="PTHR42986">
    <property type="entry name" value="BENZALDEHYDE DEHYDROGENASE YFMT"/>
    <property type="match status" value="1"/>
</dbReference>
<accession>A0A9P4NVQ7</accession>
<dbReference type="PANTHER" id="PTHR42986:SF1">
    <property type="entry name" value="BENZALDEHYDE DEHYDROGENASE YFMT"/>
    <property type="match status" value="1"/>
</dbReference>
<dbReference type="InterPro" id="IPR016162">
    <property type="entry name" value="Ald_DH_N"/>
</dbReference>
<feature type="domain" description="Aldehyde dehydrogenase" evidence="4">
    <location>
        <begin position="123"/>
        <end position="204"/>
    </location>
</feature>
<dbReference type="InterPro" id="IPR016163">
    <property type="entry name" value="Ald_DH_C"/>
</dbReference>
<organism evidence="5 6">
    <name type="scientific">Tothia fuscella</name>
    <dbReference type="NCBI Taxonomy" id="1048955"/>
    <lineage>
        <taxon>Eukaryota</taxon>
        <taxon>Fungi</taxon>
        <taxon>Dikarya</taxon>
        <taxon>Ascomycota</taxon>
        <taxon>Pezizomycotina</taxon>
        <taxon>Dothideomycetes</taxon>
        <taxon>Pleosporomycetidae</taxon>
        <taxon>Venturiales</taxon>
        <taxon>Cylindrosympodiaceae</taxon>
        <taxon>Tothia</taxon>
    </lineage>
</organism>
<gene>
    <name evidence="5" type="ORF">EJ08DRAFT_669329</name>
</gene>
<comment type="similarity">
    <text evidence="1">Belongs to the aldehyde dehydrogenase family.</text>
</comment>
<evidence type="ECO:0000313" key="5">
    <source>
        <dbReference type="EMBL" id="KAF2432512.1"/>
    </source>
</evidence>
<dbReference type="OrthoDB" id="310895at2759"/>
<comment type="caution">
    <text evidence="5">The sequence shown here is derived from an EMBL/GenBank/DDBJ whole genome shotgun (WGS) entry which is preliminary data.</text>
</comment>
<proteinExistence type="inferred from homology"/>
<name>A0A9P4NVQ7_9PEZI</name>
<keyword evidence="6" id="KW-1185">Reference proteome</keyword>
<dbReference type="EMBL" id="MU007025">
    <property type="protein sequence ID" value="KAF2432512.1"/>
    <property type="molecule type" value="Genomic_DNA"/>
</dbReference>
<feature type="region of interest" description="Disordered" evidence="3">
    <location>
        <begin position="327"/>
        <end position="346"/>
    </location>
</feature>
<evidence type="ECO:0000256" key="1">
    <source>
        <dbReference type="ARBA" id="ARBA00009986"/>
    </source>
</evidence>
<evidence type="ECO:0000256" key="3">
    <source>
        <dbReference type="SAM" id="MobiDB-lite"/>
    </source>
</evidence>
<dbReference type="Gene3D" id="3.40.605.10">
    <property type="entry name" value="Aldehyde Dehydrogenase, Chain A, domain 1"/>
    <property type="match status" value="2"/>
</dbReference>
<dbReference type="InterPro" id="IPR016161">
    <property type="entry name" value="Ald_DH/histidinol_DH"/>
</dbReference>
<dbReference type="SUPFAM" id="SSF53720">
    <property type="entry name" value="ALDH-like"/>
    <property type="match status" value="1"/>
</dbReference>
<sequence>MISITVPLVIYGNDITPSSSRPAPLCTFNPDDLHIQNISAVGATPELCVAAAESRAKAFILWKDRSDEIHLLVEQEISRSSLWARINVLDSIAIVEEVAAITTSGVLSGLVAIVKNPEAHAGSEISSRTHYMIAKLFVEAGFPPGVVNYIQHPVQKCNFAGSTAVGKQIAPRAAFYLKPVHLELAGKIFAIILEDAYLVLVSRAMSSALPQVTSVTNARSQSPIDALVSNAMAKGAKLTIAEAQGSISTTIIEEITPEMDFWSAESFGPLLGTRVFGREDDAVKMVNDSPCGLSGAVFSGNHLKILKMARKFNTGAVHVNSATAHDEAGLPHGGWKKSGWGRFGGQ</sequence>
<feature type="domain" description="Aldehyde dehydrogenase" evidence="4">
    <location>
        <begin position="211"/>
        <end position="345"/>
    </location>
</feature>
<dbReference type="Gene3D" id="3.40.309.10">
    <property type="entry name" value="Aldehyde Dehydrogenase, Chain A, domain 2"/>
    <property type="match status" value="1"/>
</dbReference>
<dbReference type="Pfam" id="PF00171">
    <property type="entry name" value="Aldedh"/>
    <property type="match status" value="2"/>
</dbReference>
<protein>
    <submittedName>
        <fullName evidence="5">ALDH-like protein</fullName>
    </submittedName>
</protein>
<dbReference type="GO" id="GO:0016620">
    <property type="term" value="F:oxidoreductase activity, acting on the aldehyde or oxo group of donors, NAD or NADP as acceptor"/>
    <property type="evidence" value="ECO:0007669"/>
    <property type="project" value="InterPro"/>
</dbReference>
<evidence type="ECO:0000259" key="4">
    <source>
        <dbReference type="Pfam" id="PF00171"/>
    </source>
</evidence>
<dbReference type="AlphaFoldDB" id="A0A9P4NVQ7"/>
<dbReference type="InterPro" id="IPR015590">
    <property type="entry name" value="Aldehyde_DH_dom"/>
</dbReference>
<evidence type="ECO:0000313" key="6">
    <source>
        <dbReference type="Proteomes" id="UP000800235"/>
    </source>
</evidence>
<reference evidence="5" key="1">
    <citation type="journal article" date="2020" name="Stud. Mycol.">
        <title>101 Dothideomycetes genomes: a test case for predicting lifestyles and emergence of pathogens.</title>
        <authorList>
            <person name="Haridas S."/>
            <person name="Albert R."/>
            <person name="Binder M."/>
            <person name="Bloem J."/>
            <person name="Labutti K."/>
            <person name="Salamov A."/>
            <person name="Andreopoulos B."/>
            <person name="Baker S."/>
            <person name="Barry K."/>
            <person name="Bills G."/>
            <person name="Bluhm B."/>
            <person name="Cannon C."/>
            <person name="Castanera R."/>
            <person name="Culley D."/>
            <person name="Daum C."/>
            <person name="Ezra D."/>
            <person name="Gonzalez J."/>
            <person name="Henrissat B."/>
            <person name="Kuo A."/>
            <person name="Liang C."/>
            <person name="Lipzen A."/>
            <person name="Lutzoni F."/>
            <person name="Magnuson J."/>
            <person name="Mondo S."/>
            <person name="Nolan M."/>
            <person name="Ohm R."/>
            <person name="Pangilinan J."/>
            <person name="Park H.-J."/>
            <person name="Ramirez L."/>
            <person name="Alfaro M."/>
            <person name="Sun H."/>
            <person name="Tritt A."/>
            <person name="Yoshinaga Y."/>
            <person name="Zwiers L.-H."/>
            <person name="Turgeon B."/>
            <person name="Goodwin S."/>
            <person name="Spatafora J."/>
            <person name="Crous P."/>
            <person name="Grigoriev I."/>
        </authorList>
    </citation>
    <scope>NUCLEOTIDE SEQUENCE</scope>
    <source>
        <strain evidence="5">CBS 130266</strain>
    </source>
</reference>
<dbReference type="Proteomes" id="UP000800235">
    <property type="component" value="Unassembled WGS sequence"/>
</dbReference>